<dbReference type="GO" id="GO:0015935">
    <property type="term" value="C:small ribosomal subunit"/>
    <property type="evidence" value="ECO:0007669"/>
    <property type="project" value="TreeGrafter"/>
</dbReference>
<keyword evidence="2 3" id="KW-0687">Ribonucleoprotein</keyword>
<dbReference type="PANTHER" id="PTHR12919:SF20">
    <property type="entry name" value="SMALL RIBOSOMAL SUBUNIT PROTEIN BS16M"/>
    <property type="match status" value="1"/>
</dbReference>
<evidence type="ECO:0000256" key="4">
    <source>
        <dbReference type="SAM" id="MobiDB-lite"/>
    </source>
</evidence>
<dbReference type="HAMAP" id="MF_00385">
    <property type="entry name" value="Ribosomal_bS16"/>
    <property type="match status" value="1"/>
</dbReference>
<dbReference type="Gene3D" id="3.30.1320.10">
    <property type="match status" value="1"/>
</dbReference>
<dbReference type="GO" id="GO:0005737">
    <property type="term" value="C:cytoplasm"/>
    <property type="evidence" value="ECO:0007669"/>
    <property type="project" value="UniProtKB-ARBA"/>
</dbReference>
<dbReference type="GO" id="GO:0006412">
    <property type="term" value="P:translation"/>
    <property type="evidence" value="ECO:0007669"/>
    <property type="project" value="UniProtKB-UniRule"/>
</dbReference>
<gene>
    <name evidence="3 5" type="primary">rpsP</name>
    <name evidence="5" type="ORF">G4Y79_14180</name>
</gene>
<feature type="compositionally biased region" description="Basic and acidic residues" evidence="4">
    <location>
        <begin position="121"/>
        <end position="133"/>
    </location>
</feature>
<protein>
    <recommendedName>
        <fullName evidence="3">Small ribosomal subunit protein bS16</fullName>
    </recommendedName>
</protein>
<dbReference type="AlphaFoldDB" id="A0A7S8E5R9"/>
<dbReference type="KEGG" id="pmet:G4Y79_14180"/>
<keyword evidence="1 3" id="KW-0689">Ribosomal protein</keyword>
<dbReference type="RefSeq" id="WP_195168930.1">
    <property type="nucleotide sequence ID" value="NZ_CP062983.1"/>
</dbReference>
<dbReference type="Pfam" id="PF00886">
    <property type="entry name" value="Ribosomal_S16"/>
    <property type="match status" value="1"/>
</dbReference>
<reference evidence="5 6" key="1">
    <citation type="submission" date="2020-02" db="EMBL/GenBank/DDBJ databases">
        <authorList>
            <person name="Zheng R.K."/>
            <person name="Sun C.M."/>
        </authorList>
    </citation>
    <scope>NUCLEOTIDE SEQUENCE [LARGE SCALE GENOMIC DNA]</scope>
    <source>
        <strain evidence="6">rifampicinis</strain>
    </source>
</reference>
<organism evidence="5 6">
    <name type="scientific">Phototrophicus methaneseepsis</name>
    <dbReference type="NCBI Taxonomy" id="2710758"/>
    <lineage>
        <taxon>Bacteria</taxon>
        <taxon>Bacillati</taxon>
        <taxon>Chloroflexota</taxon>
        <taxon>Candidatus Thermofontia</taxon>
        <taxon>Phototrophicales</taxon>
        <taxon>Phototrophicaceae</taxon>
        <taxon>Phototrophicus</taxon>
    </lineage>
</organism>
<dbReference type="Proteomes" id="UP000594468">
    <property type="component" value="Chromosome"/>
</dbReference>
<proteinExistence type="inferred from homology"/>
<evidence type="ECO:0000256" key="3">
    <source>
        <dbReference type="HAMAP-Rule" id="MF_00385"/>
    </source>
</evidence>
<dbReference type="InterPro" id="IPR000307">
    <property type="entry name" value="Ribosomal_bS16"/>
</dbReference>
<evidence type="ECO:0000256" key="2">
    <source>
        <dbReference type="ARBA" id="ARBA00023274"/>
    </source>
</evidence>
<evidence type="ECO:0000256" key="1">
    <source>
        <dbReference type="ARBA" id="ARBA00022980"/>
    </source>
</evidence>
<dbReference type="NCBIfam" id="TIGR00002">
    <property type="entry name" value="S16"/>
    <property type="match status" value="1"/>
</dbReference>
<name>A0A7S8E5R9_9CHLR</name>
<dbReference type="GO" id="GO:0003735">
    <property type="term" value="F:structural constituent of ribosome"/>
    <property type="evidence" value="ECO:0007669"/>
    <property type="project" value="InterPro"/>
</dbReference>
<dbReference type="InterPro" id="IPR023803">
    <property type="entry name" value="Ribosomal_bS16_dom_sf"/>
</dbReference>
<accession>A0A7S8E5R9</accession>
<dbReference type="PANTHER" id="PTHR12919">
    <property type="entry name" value="30S RIBOSOMAL PROTEIN S16"/>
    <property type="match status" value="1"/>
</dbReference>
<keyword evidence="6" id="KW-1185">Reference proteome</keyword>
<feature type="region of interest" description="Disordered" evidence="4">
    <location>
        <begin position="99"/>
        <end position="142"/>
    </location>
</feature>
<evidence type="ECO:0000313" key="6">
    <source>
        <dbReference type="Proteomes" id="UP000594468"/>
    </source>
</evidence>
<dbReference type="SUPFAM" id="SSF54565">
    <property type="entry name" value="Ribosomal protein S16"/>
    <property type="match status" value="1"/>
</dbReference>
<evidence type="ECO:0000313" key="5">
    <source>
        <dbReference type="EMBL" id="QPC80855.1"/>
    </source>
</evidence>
<dbReference type="EMBL" id="CP062983">
    <property type="protein sequence ID" value="QPC80855.1"/>
    <property type="molecule type" value="Genomic_DNA"/>
</dbReference>
<sequence>MVRIRLARVGLKKQPTYRIVVTDKRNQRDGKPMEIIGHYNPRTRPDTDVVDEARALYWLSVGAQASEAVESIFKRTGTLDRFARLKSKEATLEELVAEWESEERELPDPRTNYPAPAAGESKQKAREAARVAAEEAALTEAE</sequence>
<comment type="similarity">
    <text evidence="3">Belongs to the bacterial ribosomal protein bS16 family.</text>
</comment>